<dbReference type="InterPro" id="IPR012334">
    <property type="entry name" value="Pectin_lyas_fold"/>
</dbReference>
<sequence length="735" mass="79735">MRFRLPRLGRRLLPIVFMLSALGLSGPAAADAPHIFWASDPVKPGQTVQVSGMGLAAVEKVEVARLIDHAEDRTASRPEPEKAEVLAKSDSSLSFILPKHFAPGVFSVTLRSEDATSSFQLNAPDIYWVQGDRGPAATPGGWLRLSGRNMAVTDRAVAKLIGEDAKEIRLNVAGPDIWSASFPIPDDAPAGSYRVHLWNGAGDASAWRDAGTIEIEPGAQTERPVMELFSNQPDSADHDDTARINAAMGALHKRGGGTLLLHYGIYRLTGTLEIPEGVVLKGESNDLVTLIWKDTETPPGALIEGVRDFSVEDMTINAFRHFDIIKGGFDPLSGKASGRNVAVRRVIVRASSFLGRMTDEDAAQRLQAMRGHRQSGVVGLLLGGSNIVVEDCDILSSMRPFLLMGPKGARLTGNTFRTGRRGWYSISGPDGVLFENNRIIGTDLQASGGGINTLEGYVSARNVLIRNNRFETMYGNDREAMTSDGPGGYYSGPLTAVLDRSVWIDPAGPGVLKDRNWEGAGLFVVKGQGLGLVARIVKKAGEVLDLDRDISGLAENDSIVSILPMQENYLIVGNHFEDVGQIQIYGAGYRHVFADNTALRSTGFGATSLYYKHLQPNFYIQFLNNEVTGPAFRHAARIDIAGRQFKDNDTLLAFGTVIRENRLRAAATIRVDGRSATAPAIRNVLIEQNEITRTDIGIDIGQGVDELTLRDNVMSDVRIPVRQPIRKPDQMVGAP</sequence>
<dbReference type="STRING" id="464029.SAMN02982989_2934"/>
<dbReference type="InterPro" id="IPR011050">
    <property type="entry name" value="Pectin_lyase_fold/virulence"/>
</dbReference>
<dbReference type="EMBL" id="FXAF01000006">
    <property type="protein sequence ID" value="SMF51084.1"/>
    <property type="molecule type" value="Genomic_DNA"/>
</dbReference>
<evidence type="ECO:0000313" key="2">
    <source>
        <dbReference type="EMBL" id="SMF51084.1"/>
    </source>
</evidence>
<keyword evidence="3" id="KW-1185">Reference proteome</keyword>
<dbReference type="SMART" id="SM00710">
    <property type="entry name" value="PbH1"/>
    <property type="match status" value="7"/>
</dbReference>
<dbReference type="SUPFAM" id="SSF51126">
    <property type="entry name" value="Pectin lyase-like"/>
    <property type="match status" value="2"/>
</dbReference>
<accession>A0A1X7FFH9</accession>
<name>A0A1X7FFH9_9HYPH</name>
<keyword evidence="1" id="KW-0732">Signal</keyword>
<dbReference type="AlphaFoldDB" id="A0A1X7FFH9"/>
<protein>
    <submittedName>
        <fullName evidence="2">Right handed beta helix region</fullName>
    </submittedName>
</protein>
<evidence type="ECO:0000256" key="1">
    <source>
        <dbReference type="SAM" id="SignalP"/>
    </source>
</evidence>
<dbReference type="OrthoDB" id="8207450at2"/>
<dbReference type="Gene3D" id="2.160.20.10">
    <property type="entry name" value="Single-stranded right-handed beta-helix, Pectin lyase-like"/>
    <property type="match status" value="1"/>
</dbReference>
<dbReference type="InterPro" id="IPR006626">
    <property type="entry name" value="PbH1"/>
</dbReference>
<feature type="signal peptide" evidence="1">
    <location>
        <begin position="1"/>
        <end position="30"/>
    </location>
</feature>
<dbReference type="RefSeq" id="WP_085423050.1">
    <property type="nucleotide sequence ID" value="NZ_FXAF01000006.1"/>
</dbReference>
<organism evidence="2 3">
    <name type="scientific">Xaviernesmea oryzae</name>
    <dbReference type="NCBI Taxonomy" id="464029"/>
    <lineage>
        <taxon>Bacteria</taxon>
        <taxon>Pseudomonadati</taxon>
        <taxon>Pseudomonadota</taxon>
        <taxon>Alphaproteobacteria</taxon>
        <taxon>Hyphomicrobiales</taxon>
        <taxon>Rhizobiaceae</taxon>
        <taxon>Rhizobium/Agrobacterium group</taxon>
        <taxon>Xaviernesmea</taxon>
    </lineage>
</organism>
<proteinExistence type="predicted"/>
<dbReference type="Proteomes" id="UP000192903">
    <property type="component" value="Unassembled WGS sequence"/>
</dbReference>
<dbReference type="Gene3D" id="2.60.40.3920">
    <property type="match status" value="1"/>
</dbReference>
<gene>
    <name evidence="2" type="ORF">SAMN02982989_2934</name>
</gene>
<evidence type="ECO:0000313" key="3">
    <source>
        <dbReference type="Proteomes" id="UP000192903"/>
    </source>
</evidence>
<reference evidence="3" key="1">
    <citation type="submission" date="2017-04" db="EMBL/GenBank/DDBJ databases">
        <authorList>
            <person name="Varghese N."/>
            <person name="Submissions S."/>
        </authorList>
    </citation>
    <scope>NUCLEOTIDE SEQUENCE [LARGE SCALE GENOMIC DNA]</scope>
    <source>
        <strain evidence="3">B4P</strain>
    </source>
</reference>
<feature type="chain" id="PRO_5012349446" evidence="1">
    <location>
        <begin position="31"/>
        <end position="735"/>
    </location>
</feature>